<feature type="region of interest" description="Disordered" evidence="1">
    <location>
        <begin position="26"/>
        <end position="50"/>
    </location>
</feature>
<dbReference type="EMBL" id="ABIA03000005">
    <property type="protein sequence ID" value="KGB27043.1"/>
    <property type="molecule type" value="Genomic_DNA"/>
</dbReference>
<evidence type="ECO:0000256" key="1">
    <source>
        <dbReference type="SAM" id="MobiDB-lite"/>
    </source>
</evidence>
<name>A0A095BDY1_HOEPD</name>
<dbReference type="HOGENOM" id="CLU_3118606_0_0_5"/>
<proteinExistence type="predicted"/>
<reference evidence="2 3" key="2">
    <citation type="submission" date="2012-06" db="EMBL/GenBank/DDBJ databases">
        <authorList>
            <person name="Fiebig A."/>
        </authorList>
    </citation>
    <scope>NUCLEOTIDE SEQUENCE [LARGE SCALE GENOMIC DNA]</scope>
    <source>
        <strain evidence="2 3">DFL-43</strain>
    </source>
</reference>
<dbReference type="OrthoDB" id="6960201at2"/>
<reference evidence="2 3" key="1">
    <citation type="submission" date="2007-10" db="EMBL/GenBank/DDBJ databases">
        <authorList>
            <person name="Wagner-Dobler I."/>
            <person name="Ferriera S."/>
            <person name="Johnson J."/>
            <person name="Kravitz S."/>
            <person name="Beeson K."/>
            <person name="Sutton G."/>
            <person name="Rogers Y.-H."/>
            <person name="Friedman R."/>
            <person name="Frazier M."/>
            <person name="Venter J.C."/>
        </authorList>
    </citation>
    <scope>NUCLEOTIDE SEQUENCE [LARGE SCALE GENOMIC DNA]</scope>
    <source>
        <strain evidence="2 3">DFL-43</strain>
    </source>
</reference>
<dbReference type="AlphaFoldDB" id="A0A095BDY1"/>
<dbReference type="RefSeq" id="WP_156970354.1">
    <property type="nucleotide sequence ID" value="NZ_CM002917.1"/>
</dbReference>
<keyword evidence="3" id="KW-1185">Reference proteome</keyword>
<dbReference type="Proteomes" id="UP000004291">
    <property type="component" value="Chromosome"/>
</dbReference>
<comment type="caution">
    <text evidence="2">The sequence shown here is derived from an EMBL/GenBank/DDBJ whole genome shotgun (WGS) entry which is preliminary data.</text>
</comment>
<organism evidence="2 3">
    <name type="scientific">Hoeflea phototrophica (strain DSM 17068 / NCIMB 14078 / DFL-43)</name>
    <dbReference type="NCBI Taxonomy" id="411684"/>
    <lineage>
        <taxon>Bacteria</taxon>
        <taxon>Pseudomonadati</taxon>
        <taxon>Pseudomonadota</taxon>
        <taxon>Alphaproteobacteria</taxon>
        <taxon>Hyphomicrobiales</taxon>
        <taxon>Rhizobiaceae</taxon>
        <taxon>Hoeflea</taxon>
    </lineage>
</organism>
<dbReference type="STRING" id="411684.HPDFL43_00041680"/>
<feature type="compositionally biased region" description="Basic and acidic residues" evidence="1">
    <location>
        <begin position="34"/>
        <end position="50"/>
    </location>
</feature>
<evidence type="ECO:0000313" key="3">
    <source>
        <dbReference type="Proteomes" id="UP000004291"/>
    </source>
</evidence>
<sequence>MTRDDDYIRELLLEIEKSTEPYLSAAEHLNMSTDEQKRHQHAEHLCDAGF</sequence>
<protein>
    <submittedName>
        <fullName evidence="2">Uncharacterized protein</fullName>
    </submittedName>
</protein>
<gene>
    <name evidence="2" type="ORF">HPDFL43_00041680</name>
</gene>
<evidence type="ECO:0000313" key="2">
    <source>
        <dbReference type="EMBL" id="KGB27043.1"/>
    </source>
</evidence>
<accession>A0A095BDY1</accession>